<dbReference type="Proteomes" id="UP001571476">
    <property type="component" value="Unassembled WGS sequence"/>
</dbReference>
<keyword evidence="2" id="KW-1185">Reference proteome</keyword>
<evidence type="ECO:0000313" key="1">
    <source>
        <dbReference type="EMBL" id="MFA3842136.1"/>
    </source>
</evidence>
<accession>A0ABV4SUL9</accession>
<reference evidence="1 2" key="1">
    <citation type="submission" date="2024-08" db="EMBL/GenBank/DDBJ databases">
        <title>Genome sequence of Streptomyces aureus CACIA-1.46HGO.</title>
        <authorList>
            <person name="Evangelista-Martinez Z."/>
        </authorList>
    </citation>
    <scope>NUCLEOTIDE SEQUENCE [LARGE SCALE GENOMIC DNA]</scope>
    <source>
        <strain evidence="1 2">CACIA-1.46HGO</strain>
    </source>
</reference>
<sequence length="221" mass="24884">MSTSADIVIPYITLRQNEEAESFLMLCARMEDDRQSRLAYMDEDREDRDLHGVLWSRVSQSLGADRLPTGDPRWKLVHPSRQRETMLRLRCQVCFASTKAVRRQAPEPAGVLFLQTAQSDLGKPVRTWQPPVCVEHAQLAAARCPHLGREGHVALLARRYRLYGVIGTPHALACDGVRVLAGNDTPIPYGDPRLRWFLASQLVRELSDFEAVDLAELTPAT</sequence>
<organism evidence="1 2">
    <name type="scientific">Streptomyces aureus</name>
    <dbReference type="NCBI Taxonomy" id="193461"/>
    <lineage>
        <taxon>Bacteria</taxon>
        <taxon>Bacillati</taxon>
        <taxon>Actinomycetota</taxon>
        <taxon>Actinomycetes</taxon>
        <taxon>Kitasatosporales</taxon>
        <taxon>Streptomycetaceae</taxon>
        <taxon>Streptomyces</taxon>
    </lineage>
</organism>
<proteinExistence type="predicted"/>
<evidence type="ECO:0000313" key="2">
    <source>
        <dbReference type="Proteomes" id="UP001571476"/>
    </source>
</evidence>
<comment type="caution">
    <text evidence="1">The sequence shown here is derived from an EMBL/GenBank/DDBJ whole genome shotgun (WGS) entry which is preliminary data.</text>
</comment>
<name>A0ABV4SUL9_9ACTN</name>
<dbReference type="EMBL" id="JBGOSP010000033">
    <property type="protein sequence ID" value="MFA3842136.1"/>
    <property type="molecule type" value="Genomic_DNA"/>
</dbReference>
<protein>
    <submittedName>
        <fullName evidence="1">Uncharacterized protein</fullName>
    </submittedName>
</protein>
<gene>
    <name evidence="1" type="ORF">ACEG43_39100</name>
</gene>
<dbReference type="RefSeq" id="WP_372566185.1">
    <property type="nucleotide sequence ID" value="NZ_JBGOSP010000033.1"/>
</dbReference>